<dbReference type="RefSeq" id="XP_009539588.1">
    <property type="nucleotide sequence ID" value="XM_009541293.1"/>
</dbReference>
<feature type="compositionally biased region" description="Basic and acidic residues" evidence="1">
    <location>
        <begin position="69"/>
        <end position="78"/>
    </location>
</feature>
<dbReference type="AlphaFoldDB" id="G5AHN7"/>
<evidence type="ECO:0000313" key="3">
    <source>
        <dbReference type="Proteomes" id="UP000002640"/>
    </source>
</evidence>
<evidence type="ECO:0000313" key="2">
    <source>
        <dbReference type="EMBL" id="EGZ04958.1"/>
    </source>
</evidence>
<dbReference type="GeneID" id="20644433"/>
<organism evidence="2 3">
    <name type="scientific">Phytophthora sojae (strain P6497)</name>
    <name type="common">Soybean stem and root rot agent</name>
    <name type="synonym">Phytophthora megasperma f. sp. glycines</name>
    <dbReference type="NCBI Taxonomy" id="1094619"/>
    <lineage>
        <taxon>Eukaryota</taxon>
        <taxon>Sar</taxon>
        <taxon>Stramenopiles</taxon>
        <taxon>Oomycota</taxon>
        <taxon>Peronosporomycetes</taxon>
        <taxon>Peronosporales</taxon>
        <taxon>Peronosporaceae</taxon>
        <taxon>Phytophthora</taxon>
    </lineage>
</organism>
<dbReference type="InParanoid" id="G5AHN7"/>
<dbReference type="EMBL" id="JH159171">
    <property type="protein sequence ID" value="EGZ04958.1"/>
    <property type="molecule type" value="Genomic_DNA"/>
</dbReference>
<keyword evidence="3" id="KW-1185">Reference proteome</keyword>
<dbReference type="Proteomes" id="UP000002640">
    <property type="component" value="Unassembled WGS sequence"/>
</dbReference>
<dbReference type="KEGG" id="psoj:PHYSODRAFT_320232"/>
<protein>
    <submittedName>
        <fullName evidence="2">Uncharacterized protein</fullName>
    </submittedName>
</protein>
<gene>
    <name evidence="2" type="ORF">PHYSODRAFT_320232</name>
</gene>
<name>G5AHN7_PHYSP</name>
<proteinExistence type="predicted"/>
<feature type="region of interest" description="Disordered" evidence="1">
    <location>
        <begin position="62"/>
        <end position="88"/>
    </location>
</feature>
<sequence length="107" mass="11890">MQQALRVVWNKLRNGVGSSGENSAGYINLLGEVLPWIVHACSQNADLSTELVHFLLKLQRQLQSGSGSSKRDSSRRVAAESTGKPQEQRQLLEQVLRDTYASLIEQI</sequence>
<accession>G5AHN7</accession>
<reference evidence="2 3" key="1">
    <citation type="journal article" date="2006" name="Science">
        <title>Phytophthora genome sequences uncover evolutionary origins and mechanisms of pathogenesis.</title>
        <authorList>
            <person name="Tyler B.M."/>
            <person name="Tripathy S."/>
            <person name="Zhang X."/>
            <person name="Dehal P."/>
            <person name="Jiang R.H."/>
            <person name="Aerts A."/>
            <person name="Arredondo F.D."/>
            <person name="Baxter L."/>
            <person name="Bensasson D."/>
            <person name="Beynon J.L."/>
            <person name="Chapman J."/>
            <person name="Damasceno C.M."/>
            <person name="Dorrance A.E."/>
            <person name="Dou D."/>
            <person name="Dickerman A.W."/>
            <person name="Dubchak I.L."/>
            <person name="Garbelotto M."/>
            <person name="Gijzen M."/>
            <person name="Gordon S.G."/>
            <person name="Govers F."/>
            <person name="Grunwald N.J."/>
            <person name="Huang W."/>
            <person name="Ivors K.L."/>
            <person name="Jones R.W."/>
            <person name="Kamoun S."/>
            <person name="Krampis K."/>
            <person name="Lamour K.H."/>
            <person name="Lee M.K."/>
            <person name="McDonald W.H."/>
            <person name="Medina M."/>
            <person name="Meijer H.J."/>
            <person name="Nordberg E.K."/>
            <person name="Maclean D.J."/>
            <person name="Ospina-Giraldo M.D."/>
            <person name="Morris P.F."/>
            <person name="Phuntumart V."/>
            <person name="Putnam N.H."/>
            <person name="Rash S."/>
            <person name="Rose J.K."/>
            <person name="Sakihama Y."/>
            <person name="Salamov A.A."/>
            <person name="Savidor A."/>
            <person name="Scheuring C.F."/>
            <person name="Smith B.M."/>
            <person name="Sobral B.W."/>
            <person name="Terry A."/>
            <person name="Torto-Alalibo T.A."/>
            <person name="Win J."/>
            <person name="Xu Z."/>
            <person name="Zhang H."/>
            <person name="Grigoriev I.V."/>
            <person name="Rokhsar D.S."/>
            <person name="Boore J.L."/>
        </authorList>
    </citation>
    <scope>NUCLEOTIDE SEQUENCE [LARGE SCALE GENOMIC DNA]</scope>
    <source>
        <strain evidence="2 3">P6497</strain>
    </source>
</reference>
<dbReference type="STRING" id="1094619.G5AHN7"/>
<evidence type="ECO:0000256" key="1">
    <source>
        <dbReference type="SAM" id="MobiDB-lite"/>
    </source>
</evidence>